<dbReference type="GO" id="GO:0005634">
    <property type="term" value="C:nucleus"/>
    <property type="evidence" value="ECO:0007669"/>
    <property type="project" value="TreeGrafter"/>
</dbReference>
<feature type="non-terminal residue" evidence="9">
    <location>
        <position position="1"/>
    </location>
</feature>
<evidence type="ECO:0000256" key="6">
    <source>
        <dbReference type="ARBA" id="ARBA00022840"/>
    </source>
</evidence>
<dbReference type="Pfam" id="PF00069">
    <property type="entry name" value="Pkinase"/>
    <property type="match status" value="2"/>
</dbReference>
<proteinExistence type="predicted"/>
<dbReference type="GO" id="GO:0004674">
    <property type="term" value="F:protein serine/threonine kinase activity"/>
    <property type="evidence" value="ECO:0007669"/>
    <property type="project" value="UniProtKB-KW"/>
</dbReference>
<name>A0A367KY43_RHIST</name>
<gene>
    <name evidence="9" type="ORF">CU098_003737</name>
</gene>
<dbReference type="InterPro" id="IPR008271">
    <property type="entry name" value="Ser/Thr_kinase_AS"/>
</dbReference>
<dbReference type="EC" id="2.7.11.1" evidence="1"/>
<reference evidence="9 10" key="1">
    <citation type="journal article" date="2018" name="G3 (Bethesda)">
        <title>Phylogenetic and Phylogenomic Definition of Rhizopus Species.</title>
        <authorList>
            <person name="Gryganskyi A.P."/>
            <person name="Golan J."/>
            <person name="Dolatabadi S."/>
            <person name="Mondo S."/>
            <person name="Robb S."/>
            <person name="Idnurm A."/>
            <person name="Muszewska A."/>
            <person name="Steczkiewicz K."/>
            <person name="Masonjones S."/>
            <person name="Liao H.L."/>
            <person name="Gajdeczka M.T."/>
            <person name="Anike F."/>
            <person name="Vuek A."/>
            <person name="Anishchenko I.M."/>
            <person name="Voigt K."/>
            <person name="de Hoog G.S."/>
            <person name="Smith M.E."/>
            <person name="Heitman J."/>
            <person name="Vilgalys R."/>
            <person name="Stajich J.E."/>
        </authorList>
    </citation>
    <scope>NUCLEOTIDE SEQUENCE [LARGE SCALE GENOMIC DNA]</scope>
    <source>
        <strain evidence="9 10">LSU 92-RS-03</strain>
    </source>
</reference>
<dbReference type="InterPro" id="IPR011009">
    <property type="entry name" value="Kinase-like_dom_sf"/>
</dbReference>
<keyword evidence="2" id="KW-0723">Serine/threonine-protein kinase</keyword>
<dbReference type="GO" id="GO:0044773">
    <property type="term" value="P:mitotic DNA damage checkpoint signaling"/>
    <property type="evidence" value="ECO:0007669"/>
    <property type="project" value="TreeGrafter"/>
</dbReference>
<dbReference type="EMBL" id="PJQM01000029">
    <property type="protein sequence ID" value="RCI07133.1"/>
    <property type="molecule type" value="Genomic_DNA"/>
</dbReference>
<evidence type="ECO:0000259" key="8">
    <source>
        <dbReference type="PROSITE" id="PS50011"/>
    </source>
</evidence>
<evidence type="ECO:0000256" key="5">
    <source>
        <dbReference type="ARBA" id="ARBA00022777"/>
    </source>
</evidence>
<evidence type="ECO:0000313" key="10">
    <source>
        <dbReference type="Proteomes" id="UP000253551"/>
    </source>
</evidence>
<keyword evidence="4" id="KW-0547">Nucleotide-binding</keyword>
<dbReference type="GO" id="GO:0005524">
    <property type="term" value="F:ATP binding"/>
    <property type="evidence" value="ECO:0007669"/>
    <property type="project" value="UniProtKB-KW"/>
</dbReference>
<dbReference type="Gene3D" id="1.10.510.10">
    <property type="entry name" value="Transferase(Phosphotransferase) domain 1"/>
    <property type="match status" value="1"/>
</dbReference>
<dbReference type="InterPro" id="IPR000719">
    <property type="entry name" value="Prot_kinase_dom"/>
</dbReference>
<dbReference type="AlphaFoldDB" id="A0A367KY43"/>
<keyword evidence="3" id="KW-0808">Transferase</keyword>
<organism evidence="9 10">
    <name type="scientific">Rhizopus stolonifer</name>
    <name type="common">Rhizopus nigricans</name>
    <dbReference type="NCBI Taxonomy" id="4846"/>
    <lineage>
        <taxon>Eukaryota</taxon>
        <taxon>Fungi</taxon>
        <taxon>Fungi incertae sedis</taxon>
        <taxon>Mucoromycota</taxon>
        <taxon>Mucoromycotina</taxon>
        <taxon>Mucoromycetes</taxon>
        <taxon>Mucorales</taxon>
        <taxon>Mucorineae</taxon>
        <taxon>Rhizopodaceae</taxon>
        <taxon>Rhizopus</taxon>
    </lineage>
</organism>
<feature type="domain" description="Protein kinase" evidence="8">
    <location>
        <begin position="1"/>
        <end position="241"/>
    </location>
</feature>
<keyword evidence="5" id="KW-0418">Kinase</keyword>
<evidence type="ECO:0000256" key="1">
    <source>
        <dbReference type="ARBA" id="ARBA00012513"/>
    </source>
</evidence>
<evidence type="ECO:0000256" key="3">
    <source>
        <dbReference type="ARBA" id="ARBA00022679"/>
    </source>
</evidence>
<dbReference type="OrthoDB" id="10020333at2759"/>
<protein>
    <recommendedName>
        <fullName evidence="1">non-specific serine/threonine protein kinase</fullName>
        <ecNumber evidence="1">2.7.11.1</ecNumber>
    </recommendedName>
</protein>
<dbReference type="PROSITE" id="PS50011">
    <property type="entry name" value="PROTEIN_KINASE_DOM"/>
    <property type="match status" value="1"/>
</dbReference>
<feature type="compositionally biased region" description="Basic and acidic residues" evidence="7">
    <location>
        <begin position="84"/>
        <end position="102"/>
    </location>
</feature>
<dbReference type="SMART" id="SM00220">
    <property type="entry name" value="S_TKc"/>
    <property type="match status" value="1"/>
</dbReference>
<evidence type="ECO:0000256" key="4">
    <source>
        <dbReference type="ARBA" id="ARBA00022741"/>
    </source>
</evidence>
<evidence type="ECO:0000256" key="7">
    <source>
        <dbReference type="SAM" id="MobiDB-lite"/>
    </source>
</evidence>
<keyword evidence="10" id="KW-1185">Reference proteome</keyword>
<dbReference type="STRING" id="4846.A0A367KY43"/>
<dbReference type="PANTHER" id="PTHR44167">
    <property type="entry name" value="OVARIAN-SPECIFIC SERINE/THREONINE-PROTEIN KINASE LOK-RELATED"/>
    <property type="match status" value="1"/>
</dbReference>
<sequence>DIYESMSLLDLKHYISELFTGLKHVHEKGIIHRDIKPGNFLYNKKRKEGYIGDFGLAQKFTVNDIQTSNAKNGSKRKLKTNGQNRRDGYLKHDPRKPIHVDRSGTKSFRAPEIYLHSPRQTTVAMDIWAVGVILLSFLANVFPIFNPKDGAEGLIELTEVFGLKKMREFAKFYGRNIKTNLPGMPEEAPDMDELCRTLNNDKIASWDNEEYLLALDLMKKCLQLIDSDRITAVDALKHPFLKEVVKN</sequence>
<feature type="region of interest" description="Disordered" evidence="7">
    <location>
        <begin position="71"/>
        <end position="102"/>
    </location>
</feature>
<dbReference type="PROSITE" id="PS00108">
    <property type="entry name" value="PROTEIN_KINASE_ST"/>
    <property type="match status" value="1"/>
</dbReference>
<accession>A0A367KY43</accession>
<dbReference type="Proteomes" id="UP000253551">
    <property type="component" value="Unassembled WGS sequence"/>
</dbReference>
<keyword evidence="6" id="KW-0067">ATP-binding</keyword>
<comment type="caution">
    <text evidence="9">The sequence shown here is derived from an EMBL/GenBank/DDBJ whole genome shotgun (WGS) entry which is preliminary data.</text>
</comment>
<dbReference type="PANTHER" id="PTHR44167:SF23">
    <property type="entry name" value="CDC7 KINASE, ISOFORM A-RELATED"/>
    <property type="match status" value="1"/>
</dbReference>
<evidence type="ECO:0000313" key="9">
    <source>
        <dbReference type="EMBL" id="RCI07133.1"/>
    </source>
</evidence>
<dbReference type="SUPFAM" id="SSF56112">
    <property type="entry name" value="Protein kinase-like (PK-like)"/>
    <property type="match status" value="1"/>
</dbReference>
<evidence type="ECO:0000256" key="2">
    <source>
        <dbReference type="ARBA" id="ARBA00022527"/>
    </source>
</evidence>